<dbReference type="AlphaFoldDB" id="A0A6B0SUR0"/>
<gene>
    <name evidence="2" type="ORF">GRX01_03100</name>
</gene>
<sequence length="193" mass="19603">MQLSRRDALAALSVAGVGSLAGCGAPIASGGSDGDGAAETAVSTEDSDRSDDAVGSHELATLVAVASAVYPSSVDGVDDFVRTYVGGRIDGDGTNAGGVAEAVTTLDEYTEGLYGAEYVDLSSDERAEALAVMSVDDVDPDPHGTDPQRVRHYLVNELLFALYASPTGASLAGLENPPGHPGGVQSYREGPDE</sequence>
<dbReference type="EMBL" id="WUUS01000002">
    <property type="protein sequence ID" value="MXR40343.1"/>
    <property type="molecule type" value="Genomic_DNA"/>
</dbReference>
<dbReference type="Proteomes" id="UP000437065">
    <property type="component" value="Unassembled WGS sequence"/>
</dbReference>
<feature type="region of interest" description="Disordered" evidence="1">
    <location>
        <begin position="170"/>
        <end position="193"/>
    </location>
</feature>
<accession>A0A6B0SUR0</accession>
<reference evidence="2 3" key="1">
    <citation type="submission" date="2019-12" db="EMBL/GenBank/DDBJ databases">
        <title>Isolation and characterization of three novel carbon monoxide-oxidizing members of Halobacteria from salione crusts and soils.</title>
        <authorList>
            <person name="Myers M.R."/>
            <person name="King G.M."/>
        </authorList>
    </citation>
    <scope>NUCLEOTIDE SEQUENCE [LARGE SCALE GENOMIC DNA]</scope>
    <source>
        <strain evidence="2 3">WSA2</strain>
    </source>
</reference>
<organism evidence="2 3">
    <name type="scientific">Halobaculum saliterrae</name>
    <dbReference type="NCBI Taxonomy" id="2073113"/>
    <lineage>
        <taxon>Archaea</taxon>
        <taxon>Methanobacteriati</taxon>
        <taxon>Methanobacteriota</taxon>
        <taxon>Stenosarchaea group</taxon>
        <taxon>Halobacteria</taxon>
        <taxon>Halobacteriales</taxon>
        <taxon>Haloferacaceae</taxon>
        <taxon>Halobaculum</taxon>
    </lineage>
</organism>
<dbReference type="PROSITE" id="PS51257">
    <property type="entry name" value="PROKAR_LIPOPROTEIN"/>
    <property type="match status" value="1"/>
</dbReference>
<protein>
    <submittedName>
        <fullName evidence="2">Gluconate 2-dehydrogenase subunit 3 family protein</fullName>
    </submittedName>
</protein>
<name>A0A6B0SUR0_9EURY</name>
<dbReference type="InterPro" id="IPR027056">
    <property type="entry name" value="Gluconate_2DH_su3"/>
</dbReference>
<comment type="caution">
    <text evidence="2">The sequence shown here is derived from an EMBL/GenBank/DDBJ whole genome shotgun (WGS) entry which is preliminary data.</text>
</comment>
<keyword evidence="3" id="KW-1185">Reference proteome</keyword>
<evidence type="ECO:0000313" key="2">
    <source>
        <dbReference type="EMBL" id="MXR40343.1"/>
    </source>
</evidence>
<dbReference type="RefSeq" id="WP_159663372.1">
    <property type="nucleotide sequence ID" value="NZ_WUUS01000002.1"/>
</dbReference>
<proteinExistence type="predicted"/>
<evidence type="ECO:0000256" key="1">
    <source>
        <dbReference type="SAM" id="MobiDB-lite"/>
    </source>
</evidence>
<feature type="region of interest" description="Disordered" evidence="1">
    <location>
        <begin position="28"/>
        <end position="54"/>
    </location>
</feature>
<dbReference type="OrthoDB" id="198474at2157"/>
<dbReference type="Pfam" id="PF13618">
    <property type="entry name" value="Gluconate_2-dh3"/>
    <property type="match status" value="1"/>
</dbReference>
<dbReference type="InterPro" id="IPR006311">
    <property type="entry name" value="TAT_signal"/>
</dbReference>
<evidence type="ECO:0000313" key="3">
    <source>
        <dbReference type="Proteomes" id="UP000437065"/>
    </source>
</evidence>
<dbReference type="PROSITE" id="PS51318">
    <property type="entry name" value="TAT"/>
    <property type="match status" value="1"/>
</dbReference>